<reference evidence="2" key="1">
    <citation type="submission" date="2017-04" db="EMBL/GenBank/DDBJ databases">
        <title>Unveiling RNA virosphere associated with marine microorganisms.</title>
        <authorList>
            <person name="Urayama S."/>
            <person name="Takaki Y."/>
            <person name="Nishi S."/>
            <person name="Yoshida Y."/>
            <person name="Deguchi S."/>
            <person name="Takai K."/>
            <person name="Nunoura T."/>
        </authorList>
    </citation>
    <scope>NUCLEOTIDE SEQUENCE</scope>
</reference>
<accession>A0A2V0R9N1</accession>
<sequence>MAHPFPAKNEMTITYVDPGNANRVIIETVSGKKAAEITRILRQVEDQEVDASKKAQAPVAAPVDYTELETKLAEGVTIVQGRLVRDGLYARATKVDDQWRLESTQMRKAATRWRGHFLTRLLTGAIACDGWVNVDDGPVMDMYRLGKGTSPGPGASVLTRPSWAPEPMPTRVITNAVTQLGNDIRATDRTTVQTPVQVSNREEVSDVKARRVGDEIQAVDSETPSTKRPSRAAPPPPSAVSNRDSNDDQPPEFDHIKDDWADQEEARNIYLLAPGLPALKQFCKEHDLVYDSKDRCVRWKSDRVRAYLETKDEDCFVVTRTDTGVPFGFCTTTLAIDLGD</sequence>
<evidence type="ECO:0000256" key="1">
    <source>
        <dbReference type="SAM" id="MobiDB-lite"/>
    </source>
</evidence>
<organism evidence="2">
    <name type="scientific">viral metagenome</name>
    <dbReference type="NCBI Taxonomy" id="1070528"/>
    <lineage>
        <taxon>unclassified sequences</taxon>
        <taxon>metagenomes</taxon>
        <taxon>organismal metagenomes</taxon>
    </lineage>
</organism>
<protein>
    <submittedName>
        <fullName evidence="2">Uncharacterized protein</fullName>
    </submittedName>
</protein>
<feature type="compositionally biased region" description="Basic and acidic residues" evidence="1">
    <location>
        <begin position="200"/>
        <end position="214"/>
    </location>
</feature>
<comment type="caution">
    <text evidence="2">The sequence shown here is derived from an EMBL/GenBank/DDBJ whole genome shotgun (WGS) entry which is preliminary data.</text>
</comment>
<dbReference type="EMBL" id="BDQA01000530">
    <property type="protein sequence ID" value="GBH22009.1"/>
    <property type="molecule type" value="Genomic_RNA"/>
</dbReference>
<name>A0A2V0R9N1_9ZZZZ</name>
<feature type="region of interest" description="Disordered" evidence="1">
    <location>
        <begin position="184"/>
        <end position="254"/>
    </location>
</feature>
<feature type="compositionally biased region" description="Polar residues" evidence="1">
    <location>
        <begin position="189"/>
        <end position="199"/>
    </location>
</feature>
<dbReference type="AlphaFoldDB" id="A0A2V0R9N1"/>
<evidence type="ECO:0000313" key="2">
    <source>
        <dbReference type="EMBL" id="GBH22009.1"/>
    </source>
</evidence>
<proteinExistence type="predicted"/>